<dbReference type="InterPro" id="IPR003812">
    <property type="entry name" value="Fido"/>
</dbReference>
<keyword evidence="5" id="KW-1185">Reference proteome</keyword>
<feature type="active site" evidence="1">
    <location>
        <position position="205"/>
    </location>
</feature>
<dbReference type="InterPro" id="IPR040198">
    <property type="entry name" value="Fido_containing"/>
</dbReference>
<gene>
    <name evidence="4" type="ORF">AKO1_012018</name>
</gene>
<accession>A0AAW2ZAW9</accession>
<feature type="domain" description="Fido" evidence="3">
    <location>
        <begin position="108"/>
        <end position="235"/>
    </location>
</feature>
<dbReference type="GO" id="GO:0016740">
    <property type="term" value="F:transferase activity"/>
    <property type="evidence" value="ECO:0007669"/>
    <property type="project" value="UniProtKB-KW"/>
</dbReference>
<keyword evidence="2" id="KW-0547">Nucleotide-binding</keyword>
<organism evidence="4 5">
    <name type="scientific">Acrasis kona</name>
    <dbReference type="NCBI Taxonomy" id="1008807"/>
    <lineage>
        <taxon>Eukaryota</taxon>
        <taxon>Discoba</taxon>
        <taxon>Heterolobosea</taxon>
        <taxon>Tetramitia</taxon>
        <taxon>Eutetramitia</taxon>
        <taxon>Acrasidae</taxon>
        <taxon>Acrasis</taxon>
    </lineage>
</organism>
<dbReference type="PANTHER" id="PTHR13504:SF38">
    <property type="entry name" value="FIDO DOMAIN-CONTAINING PROTEIN"/>
    <property type="match status" value="1"/>
</dbReference>
<dbReference type="GO" id="GO:0005524">
    <property type="term" value="F:ATP binding"/>
    <property type="evidence" value="ECO:0007669"/>
    <property type="project" value="UniProtKB-KW"/>
</dbReference>
<protein>
    <submittedName>
        <fullName evidence="4">Adenosine monophosphate-protein transferase</fullName>
    </submittedName>
</protein>
<keyword evidence="4" id="KW-0808">Transferase</keyword>
<evidence type="ECO:0000256" key="1">
    <source>
        <dbReference type="PIRSR" id="PIRSR640198-1"/>
    </source>
</evidence>
<evidence type="ECO:0000313" key="5">
    <source>
        <dbReference type="Proteomes" id="UP001431209"/>
    </source>
</evidence>
<evidence type="ECO:0000259" key="3">
    <source>
        <dbReference type="PROSITE" id="PS51459"/>
    </source>
</evidence>
<dbReference type="Proteomes" id="UP001431209">
    <property type="component" value="Unassembled WGS sequence"/>
</dbReference>
<evidence type="ECO:0000313" key="4">
    <source>
        <dbReference type="EMBL" id="KAL0486417.1"/>
    </source>
</evidence>
<name>A0AAW2ZAW9_9EUKA</name>
<reference evidence="4 5" key="1">
    <citation type="submission" date="2024-03" db="EMBL/GenBank/DDBJ databases">
        <title>The Acrasis kona genome and developmental transcriptomes reveal deep origins of eukaryotic multicellular pathways.</title>
        <authorList>
            <person name="Sheikh S."/>
            <person name="Fu C.-J."/>
            <person name="Brown M.W."/>
            <person name="Baldauf S.L."/>
        </authorList>
    </citation>
    <scope>NUCLEOTIDE SEQUENCE [LARGE SCALE GENOMIC DNA]</scope>
    <source>
        <strain evidence="4 5">ATCC MYA-3509</strain>
    </source>
</reference>
<dbReference type="Pfam" id="PF02661">
    <property type="entry name" value="Fic"/>
    <property type="match status" value="1"/>
</dbReference>
<dbReference type="AlphaFoldDB" id="A0AAW2ZAW9"/>
<proteinExistence type="predicted"/>
<comment type="caution">
    <text evidence="4">The sequence shown here is derived from an EMBL/GenBank/DDBJ whole genome shotgun (WGS) entry which is preliminary data.</text>
</comment>
<dbReference type="PROSITE" id="PS51459">
    <property type="entry name" value="FIDO"/>
    <property type="match status" value="1"/>
</dbReference>
<sequence length="235" mass="26690">MVRMAGKNKNTLKYIDDSKHLVSSEMFEAIKTAISHQSVSIEGYKLQMGDSQKLYDSLKSVEIENKSVLEVILEVVAENSDIKEEEIIMFCSNVIVQEESLKMIDNDITPDLVKKLHGMLLLPESTKPRTGVNITYSNGEDFLVPPGNYRRIVVLPKGGFNTIYPFPDEIDENMRLLLEDVNKTDSPLHHIIKALKFYVKFLHIHPFEDGNGRMGRILLALLLNRQGLFPCISEV</sequence>
<dbReference type="Gene3D" id="1.10.3290.10">
    <property type="entry name" value="Fido-like domain"/>
    <property type="match status" value="1"/>
</dbReference>
<dbReference type="EMBL" id="JAOPGA020001235">
    <property type="protein sequence ID" value="KAL0486417.1"/>
    <property type="molecule type" value="Genomic_DNA"/>
</dbReference>
<dbReference type="SUPFAM" id="SSF140931">
    <property type="entry name" value="Fic-like"/>
    <property type="match status" value="1"/>
</dbReference>
<evidence type="ECO:0000256" key="2">
    <source>
        <dbReference type="PIRSR" id="PIRSR640198-2"/>
    </source>
</evidence>
<dbReference type="PANTHER" id="PTHR13504">
    <property type="entry name" value="FIDO DOMAIN-CONTAINING PROTEIN DDB_G0283145"/>
    <property type="match status" value="1"/>
</dbReference>
<feature type="binding site" evidence="2">
    <location>
        <begin position="209"/>
        <end position="216"/>
    </location>
    <ligand>
        <name>ATP</name>
        <dbReference type="ChEBI" id="CHEBI:30616"/>
    </ligand>
</feature>
<dbReference type="InterPro" id="IPR036597">
    <property type="entry name" value="Fido-like_dom_sf"/>
</dbReference>
<keyword evidence="2" id="KW-0067">ATP-binding</keyword>